<dbReference type="EMBL" id="LK932773">
    <property type="protein sequence ID" value="CDS93274.1"/>
    <property type="molecule type" value="Genomic_DNA"/>
</dbReference>
<feature type="transmembrane region" description="Helical" evidence="1">
    <location>
        <begin position="53"/>
        <end position="76"/>
    </location>
</feature>
<keyword evidence="1" id="KW-0472">Membrane</keyword>
<feature type="transmembrane region" description="Helical" evidence="1">
    <location>
        <begin position="29"/>
        <end position="47"/>
    </location>
</feature>
<evidence type="ECO:0000313" key="2">
    <source>
        <dbReference type="EMBL" id="CDS90172.1"/>
    </source>
</evidence>
<sequence length="82" mass="8623">MILGVIAIILATVIFFLVNSMLDITYFGCGAIGTLWFGCFVIAYIILTSLGGIFIGLLKWIVIGAVILGIIGLIAGSTNKAE</sequence>
<gene>
    <name evidence="4" type="ORF">BN1095_1300121</name>
    <name evidence="2" type="ORF">BN1096_790076</name>
    <name evidence="3" type="ORF">BN1097_790076</name>
</gene>
<feature type="transmembrane region" description="Helical" evidence="1">
    <location>
        <begin position="6"/>
        <end position="22"/>
    </location>
</feature>
<dbReference type="EMBL" id="LK932419">
    <property type="protein sequence ID" value="CDS90374.1"/>
    <property type="molecule type" value="Genomic_DNA"/>
</dbReference>
<protein>
    <submittedName>
        <fullName evidence="2">Uncharacterized protein</fullName>
    </submittedName>
</protein>
<name>A0A069APJ3_CLODI</name>
<proteinExistence type="predicted"/>
<dbReference type="AlphaFoldDB" id="A0A069APJ3"/>
<keyword evidence="1" id="KW-1133">Transmembrane helix</keyword>
<accession>A0A069APJ3</accession>
<evidence type="ECO:0000313" key="3">
    <source>
        <dbReference type="EMBL" id="CDS90374.1"/>
    </source>
</evidence>
<organism evidence="2">
    <name type="scientific">Clostridioides difficile</name>
    <name type="common">Peptoclostridium difficile</name>
    <dbReference type="NCBI Taxonomy" id="1496"/>
    <lineage>
        <taxon>Bacteria</taxon>
        <taxon>Bacillati</taxon>
        <taxon>Bacillota</taxon>
        <taxon>Clostridia</taxon>
        <taxon>Peptostreptococcales</taxon>
        <taxon>Peptostreptococcaceae</taxon>
        <taxon>Clostridioides</taxon>
    </lineage>
</organism>
<evidence type="ECO:0000313" key="4">
    <source>
        <dbReference type="EMBL" id="CDS93274.1"/>
    </source>
</evidence>
<reference evidence="2" key="1">
    <citation type="submission" date="2014-07" db="EMBL/GenBank/DDBJ databases">
        <authorList>
            <person name="Monot Marc"/>
        </authorList>
    </citation>
    <scope>NUCLEOTIDE SEQUENCE</scope>
    <source>
        <strain evidence="4">7032989</strain>
        <strain evidence="3">7032994</strain>
    </source>
</reference>
<dbReference type="RefSeq" id="WP_021367403.1">
    <property type="nucleotide sequence ID" value="NZ_BBYB01000267.1"/>
</dbReference>
<keyword evidence="1" id="KW-0812">Transmembrane</keyword>
<dbReference type="EMBL" id="LK932534">
    <property type="protein sequence ID" value="CDS90172.1"/>
    <property type="molecule type" value="Genomic_DNA"/>
</dbReference>
<evidence type="ECO:0000256" key="1">
    <source>
        <dbReference type="SAM" id="Phobius"/>
    </source>
</evidence>